<dbReference type="GO" id="GO:0006449">
    <property type="term" value="P:regulation of translational termination"/>
    <property type="evidence" value="ECO:0007669"/>
    <property type="project" value="EnsemblFungi"/>
</dbReference>
<feature type="region of interest" description="Disordered" evidence="2">
    <location>
        <begin position="166"/>
        <end position="191"/>
    </location>
</feature>
<dbReference type="KEGG" id="kaf:KAFR_0B02620"/>
<feature type="compositionally biased region" description="Basic residues" evidence="2">
    <location>
        <begin position="389"/>
        <end position="400"/>
    </location>
</feature>
<feature type="domain" description="DNA2/NAM7 helicase helicase" evidence="3">
    <location>
        <begin position="693"/>
        <end position="799"/>
    </location>
</feature>
<accession>H2AQA9</accession>
<feature type="compositionally biased region" description="Low complexity" evidence="2">
    <location>
        <begin position="266"/>
        <end position="283"/>
    </location>
</feature>
<dbReference type="GO" id="GO:0003724">
    <property type="term" value="F:RNA helicase activity"/>
    <property type="evidence" value="ECO:0007669"/>
    <property type="project" value="TreeGrafter"/>
</dbReference>
<evidence type="ECO:0000313" key="5">
    <source>
        <dbReference type="EMBL" id="CCF56559.1"/>
    </source>
</evidence>
<keyword evidence="6" id="KW-1185">Reference proteome</keyword>
<reference evidence="5 6" key="1">
    <citation type="journal article" date="2011" name="Proc. Natl. Acad. Sci. U.S.A.">
        <title>Evolutionary erosion of yeast sex chromosomes by mating-type switching accidents.</title>
        <authorList>
            <person name="Gordon J.L."/>
            <person name="Armisen D."/>
            <person name="Proux-Wera E."/>
            <person name="Oheigeartaigh S.S."/>
            <person name="Byrne K.P."/>
            <person name="Wolfe K.H."/>
        </authorList>
    </citation>
    <scope>NUCLEOTIDE SEQUENCE [LARGE SCALE GENOMIC DNA]</scope>
    <source>
        <strain evidence="6">ATCC 22294 / BCRC 22015 / CBS 2517 / CECT 1963 / NBRC 1671 / NRRL Y-8276</strain>
    </source>
</reference>
<dbReference type="InterPro" id="IPR041677">
    <property type="entry name" value="DNA2/NAM7_AAA_11"/>
</dbReference>
<feature type="compositionally biased region" description="Polar residues" evidence="2">
    <location>
        <begin position="234"/>
        <end position="259"/>
    </location>
</feature>
<evidence type="ECO:0008006" key="7">
    <source>
        <dbReference type="Google" id="ProtNLM"/>
    </source>
</evidence>
<evidence type="ECO:0000313" key="6">
    <source>
        <dbReference type="Proteomes" id="UP000005220"/>
    </source>
</evidence>
<dbReference type="GO" id="GO:0003678">
    <property type="term" value="F:DNA helicase activity"/>
    <property type="evidence" value="ECO:0007669"/>
    <property type="project" value="EnsemblFungi"/>
</dbReference>
<dbReference type="GO" id="GO:0010494">
    <property type="term" value="C:cytoplasmic stress granule"/>
    <property type="evidence" value="ECO:0007669"/>
    <property type="project" value="EnsemblFungi"/>
</dbReference>
<dbReference type="Proteomes" id="UP000005220">
    <property type="component" value="Chromosome 2"/>
</dbReference>
<dbReference type="RefSeq" id="XP_003955694.1">
    <property type="nucleotide sequence ID" value="XM_003955645.1"/>
</dbReference>
<evidence type="ECO:0000259" key="3">
    <source>
        <dbReference type="Pfam" id="PF13086"/>
    </source>
</evidence>
<feature type="domain" description="DNA2/NAM7 helicase helicase" evidence="3">
    <location>
        <begin position="808"/>
        <end position="899"/>
    </location>
</feature>
<feature type="compositionally biased region" description="Polar residues" evidence="2">
    <location>
        <begin position="295"/>
        <end position="312"/>
    </location>
</feature>
<dbReference type="PANTHER" id="PTHR10887:SF317">
    <property type="entry name" value="ATP-DEPENDENT RNA HELICASE ECM32-RELATED"/>
    <property type="match status" value="1"/>
</dbReference>
<dbReference type="Pfam" id="PF13086">
    <property type="entry name" value="AAA_11"/>
    <property type="match status" value="2"/>
</dbReference>
<feature type="compositionally biased region" description="Basic and acidic residues" evidence="2">
    <location>
        <begin position="427"/>
        <end position="447"/>
    </location>
</feature>
<keyword evidence="1" id="KW-0347">Helicase</keyword>
<dbReference type="GO" id="GO:0000184">
    <property type="term" value="P:nuclear-transcribed mRNA catabolic process, nonsense-mediated decay"/>
    <property type="evidence" value="ECO:0007669"/>
    <property type="project" value="TreeGrafter"/>
</dbReference>
<dbReference type="STRING" id="1071382.H2AQA9"/>
<feature type="compositionally biased region" description="Basic and acidic residues" evidence="2">
    <location>
        <begin position="401"/>
        <end position="414"/>
    </location>
</feature>
<dbReference type="InterPro" id="IPR047187">
    <property type="entry name" value="SF1_C_Upf1"/>
</dbReference>
<dbReference type="OrthoDB" id="6513042at2759"/>
<dbReference type="AlphaFoldDB" id="H2AQA9"/>
<feature type="region of interest" description="Disordered" evidence="2">
    <location>
        <begin position="360"/>
        <end position="463"/>
    </location>
</feature>
<dbReference type="eggNOG" id="KOG1802">
    <property type="taxonomic scope" value="Eukaryota"/>
</dbReference>
<dbReference type="FunFam" id="3.40.50.300:FF:002019">
    <property type="entry name" value="DNA helicase I"/>
    <property type="match status" value="1"/>
</dbReference>
<dbReference type="CDD" id="cd18808">
    <property type="entry name" value="SF1_C_Upf1"/>
    <property type="match status" value="1"/>
</dbReference>
<dbReference type="InParanoid" id="H2AQA9"/>
<protein>
    <recommendedName>
        <fullName evidence="7">Helicase ATP-binding domain-containing protein</fullName>
    </recommendedName>
</protein>
<feature type="domain" description="DNA2/NAM7 helicase-like C-terminal" evidence="4">
    <location>
        <begin position="907"/>
        <end position="1134"/>
    </location>
</feature>
<organism evidence="5 6">
    <name type="scientific">Kazachstania africana (strain ATCC 22294 / BCRC 22015 / CBS 2517 / CECT 1963 / NBRC 1671 / NRRL Y-8276)</name>
    <name type="common">Yeast</name>
    <name type="synonym">Kluyveromyces africanus</name>
    <dbReference type="NCBI Taxonomy" id="1071382"/>
    <lineage>
        <taxon>Eukaryota</taxon>
        <taxon>Fungi</taxon>
        <taxon>Dikarya</taxon>
        <taxon>Ascomycota</taxon>
        <taxon>Saccharomycotina</taxon>
        <taxon>Saccharomycetes</taxon>
        <taxon>Saccharomycetales</taxon>
        <taxon>Saccharomycetaceae</taxon>
        <taxon>Kazachstania</taxon>
    </lineage>
</organism>
<dbReference type="SUPFAM" id="SSF52540">
    <property type="entry name" value="P-loop containing nucleoside triphosphate hydrolases"/>
    <property type="match status" value="1"/>
</dbReference>
<proteinExistence type="predicted"/>
<keyword evidence="1" id="KW-0378">Hydrolase</keyword>
<feature type="compositionally biased region" description="Polar residues" evidence="2">
    <location>
        <begin position="363"/>
        <end position="375"/>
    </location>
</feature>
<dbReference type="FunCoup" id="H2AQA9">
    <property type="interactions" value="53"/>
</dbReference>
<gene>
    <name evidence="5" type="primary">KAFR0B02620</name>
    <name evidence="5" type="ORF">KAFR_0B02620</name>
</gene>
<evidence type="ECO:0000256" key="1">
    <source>
        <dbReference type="ARBA" id="ARBA00022806"/>
    </source>
</evidence>
<feature type="compositionally biased region" description="Low complexity" evidence="2">
    <location>
        <begin position="449"/>
        <end position="463"/>
    </location>
</feature>
<keyword evidence="1" id="KW-0547">Nucleotide-binding</keyword>
<dbReference type="Gene3D" id="3.40.50.300">
    <property type="entry name" value="P-loop containing nucleotide triphosphate hydrolases"/>
    <property type="match status" value="2"/>
</dbReference>
<dbReference type="FunFam" id="3.40.50.300:FF:001247">
    <property type="entry name" value="Erythrocyte membrane-associated antigen"/>
    <property type="match status" value="1"/>
</dbReference>
<evidence type="ECO:0000256" key="2">
    <source>
        <dbReference type="SAM" id="MobiDB-lite"/>
    </source>
</evidence>
<dbReference type="InterPro" id="IPR045055">
    <property type="entry name" value="DNA2/NAM7-like"/>
</dbReference>
<feature type="region of interest" description="Disordered" evidence="2">
    <location>
        <begin position="232"/>
        <end position="341"/>
    </location>
</feature>
<name>H2AQA9_KAZAF</name>
<dbReference type="GeneID" id="13882940"/>
<dbReference type="PANTHER" id="PTHR10887">
    <property type="entry name" value="DNA2/NAM7 HELICASE FAMILY"/>
    <property type="match status" value="1"/>
</dbReference>
<keyword evidence="1" id="KW-0067">ATP-binding</keyword>
<dbReference type="EMBL" id="HE650822">
    <property type="protein sequence ID" value="CCF56559.1"/>
    <property type="molecule type" value="Genomic_DNA"/>
</dbReference>
<feature type="compositionally biased region" description="Basic residues" evidence="2">
    <location>
        <begin position="166"/>
        <end position="182"/>
    </location>
</feature>
<sequence length="1164" mass="131499">MDKFQCKTCSEVSTSSLMMKHLASTRHKTIIDAFTEEVIACEECQDNNIHQLQIIRFGGEDMVLLCNRCFHQQYGNDEKPSTSYSLSNGSLLDFWDKYLKVRDCACSVCGNENNLNVNPKKNVLCDDCVKNDQSAKGYISEKTGKFLYLYLGIKETSNSKKLKLKGGRRVGRGKGKGRKGARKVREPKAKKPLTLLQKMEKEALATKRINTAIESASSISLKSFKGFKAADNDANFTTNVPSGTLNRQNSKTKAKNNINGKKDTKQSNSKQKQSKLLPSSKGSLHGKTRNDQRSFGKTVTKANPTDKTSMKASIQPKGKSSKTLPSKAKQTNMAVVTSEKMKQDPIVDITANKTIHKGLKKNLASSESSYNSQSIKRNEVISNVPLKHNNSRKSQSKRASKATDEQKKTTEHNRNKLGSNPAPVKKNSKDIKKTVTRRDGNGIEKRINSSLSTSESHLGTSSSNTSLWELGWGDWTPPSSVLEKPIVKTNIEDRKHTDIQEEKEEGTHLMRFNKFVPQMTYPDLNSYLRNFSYAMFLEQKLENDFIQDFNIMWSKMPNDIVFVATFNKSSAELANILPPGAAGKKDRIPFNERQPLMLTKQDESVVWYVFVKELSVQRSKINLLLEVFPWNNVPLPTTCGAGELKILPLSAQTNRILFSMTRINNPAFIDLLVGKPIKQLKFNNRLKFTKDTFNISQMDAIEQVLNNRVTVIQGPPGTGKTSTIEEIILQLISSFHSFPILCVAASNIAIDNIAEKIMHSRPDIKILRILSDRKESEYNMEHPLGKICLHNIVYDQMPPDMKELTDKVRSGRMQELSKREDSNLYIFKNKISNKNVSQAQIIFTTNITAGGRQLKAIKEVPVVIMDESTQSSEASTLVPLSLPGIKSFVFVGDEKQLSSFSNVPQLELSLFERVLLNGSYKSPIMLDVQYRMHPKISEFPILKFYKNQLKDGVTEVDRAWPGITYPLFFYQCDRGKESVTVNRRNNLSALTYINQYECQEIVKILYKLILEKNVSLDEIGIITPYSAQRDLLSKVLLEDDIINPEGKAMEQQNDEAEFLNKNNVDYSVQSHVVNIINGLHVATVDSFQGHEKNFIIFSCVRNNAENKIGFLRDERRLNVALTRARNGLIIVGNKHVLKAGDKLWREFVTFLEDKGVIFNNLEVY</sequence>
<feature type="compositionally biased region" description="Polar residues" evidence="2">
    <location>
        <begin position="321"/>
        <end position="335"/>
    </location>
</feature>
<dbReference type="InterPro" id="IPR041679">
    <property type="entry name" value="DNA2/NAM7-like_C"/>
</dbReference>
<evidence type="ECO:0000259" key="4">
    <source>
        <dbReference type="Pfam" id="PF13087"/>
    </source>
</evidence>
<dbReference type="Pfam" id="PF13087">
    <property type="entry name" value="AAA_12"/>
    <property type="match status" value="1"/>
</dbReference>
<dbReference type="HOGENOM" id="CLU_010015_0_0_1"/>
<dbReference type="InterPro" id="IPR027417">
    <property type="entry name" value="P-loop_NTPase"/>
</dbReference>